<feature type="transmembrane region" description="Helical" evidence="1">
    <location>
        <begin position="50"/>
        <end position="72"/>
    </location>
</feature>
<dbReference type="EMBL" id="FUYG01000006">
    <property type="protein sequence ID" value="SKA97521.1"/>
    <property type="molecule type" value="Genomic_DNA"/>
</dbReference>
<keyword evidence="1" id="KW-0472">Membrane</keyword>
<feature type="transmembrane region" description="Helical" evidence="1">
    <location>
        <begin position="84"/>
        <end position="103"/>
    </location>
</feature>
<feature type="transmembrane region" description="Helical" evidence="1">
    <location>
        <begin position="164"/>
        <end position="183"/>
    </location>
</feature>
<dbReference type="AlphaFoldDB" id="A0A1T4Y8A4"/>
<organism evidence="2 3">
    <name type="scientific">Agreia bicolorata</name>
    <dbReference type="NCBI Taxonomy" id="110935"/>
    <lineage>
        <taxon>Bacteria</taxon>
        <taxon>Bacillati</taxon>
        <taxon>Actinomycetota</taxon>
        <taxon>Actinomycetes</taxon>
        <taxon>Micrococcales</taxon>
        <taxon>Microbacteriaceae</taxon>
        <taxon>Agreia</taxon>
    </lineage>
</organism>
<feature type="transmembrane region" description="Helical" evidence="1">
    <location>
        <begin position="131"/>
        <end position="152"/>
    </location>
</feature>
<dbReference type="Proteomes" id="UP000189735">
    <property type="component" value="Unassembled WGS sequence"/>
</dbReference>
<evidence type="ECO:0000256" key="1">
    <source>
        <dbReference type="SAM" id="Phobius"/>
    </source>
</evidence>
<protein>
    <submittedName>
        <fullName evidence="2">Uncharacterized protein</fullName>
    </submittedName>
</protein>
<keyword evidence="1" id="KW-1133">Transmembrane helix</keyword>
<dbReference type="RefSeq" id="WP_078714589.1">
    <property type="nucleotide sequence ID" value="NZ_FUYG01000006.1"/>
</dbReference>
<proteinExistence type="predicted"/>
<gene>
    <name evidence="2" type="ORF">SAMN06295879_2369</name>
</gene>
<evidence type="ECO:0000313" key="2">
    <source>
        <dbReference type="EMBL" id="SKA97521.1"/>
    </source>
</evidence>
<name>A0A1T4Y8A4_9MICO</name>
<sequence length="184" mass="18349">MSALFAVMVAAATASVVLSILGRSHGGRTGPVFECVMLLAMVDVHAPGLGVVPAPLWCVLLTACAIGGAFVGRLQAAPGVRPAIVLRHSAGMLVAALLVLIAGTTGSRDAPLAVANASGIAHAHGAAPSSFLVTLVVVAVVAYAIGVVAVVLHRRPARIETARCFSSLLGLVAMAGMVAVPALH</sequence>
<evidence type="ECO:0000313" key="3">
    <source>
        <dbReference type="Proteomes" id="UP000189735"/>
    </source>
</evidence>
<reference evidence="3" key="1">
    <citation type="submission" date="2017-02" db="EMBL/GenBank/DDBJ databases">
        <authorList>
            <person name="Varghese N."/>
            <person name="Submissions S."/>
        </authorList>
    </citation>
    <scope>NUCLEOTIDE SEQUENCE [LARGE SCALE GENOMIC DNA]</scope>
    <source>
        <strain evidence="3">VKM Ac-2052</strain>
    </source>
</reference>
<accession>A0A1T4Y8A4</accession>
<keyword evidence="1" id="KW-0812">Transmembrane</keyword>